<gene>
    <name evidence="3" type="ORF">ACFP3M_22230</name>
</gene>
<evidence type="ECO:0000313" key="3">
    <source>
        <dbReference type="EMBL" id="MFC5895518.1"/>
    </source>
</evidence>
<evidence type="ECO:0000256" key="2">
    <source>
        <dbReference type="SAM" id="Phobius"/>
    </source>
</evidence>
<evidence type="ECO:0000313" key="4">
    <source>
        <dbReference type="Proteomes" id="UP001596241"/>
    </source>
</evidence>
<keyword evidence="2" id="KW-0812">Transmembrane</keyword>
<evidence type="ECO:0000256" key="1">
    <source>
        <dbReference type="SAM" id="MobiDB-lite"/>
    </source>
</evidence>
<name>A0ABW1FM30_9ACTN</name>
<keyword evidence="4" id="KW-1185">Reference proteome</keyword>
<keyword evidence="2" id="KW-1133">Transmembrane helix</keyword>
<feature type="compositionally biased region" description="Pro residues" evidence="1">
    <location>
        <begin position="183"/>
        <end position="200"/>
    </location>
</feature>
<sequence>MSGVLVVVVVLLACGGAVAVAVSGWSDLVGTASRRRRRREEILRSFDGRPEVRVRTTGAGMTAEETALLGHRHGYAVVQWETGRGTPPRLVMRRATGPAPAPGFGPPPPERPLSKAPDPGARKRQIGTLVALGIGTGSAAVSEVRAGASAVVPAICALAFLGGAVALALVTRSAGRRAAAPLPGVPGGPLPGPPAPPPSGGPVETQLPPYGRTDAQLPPHGPPVPQVPPHGPQVAPYGPIPDGSSPGGRPGR</sequence>
<feature type="transmembrane region" description="Helical" evidence="2">
    <location>
        <begin position="150"/>
        <end position="170"/>
    </location>
</feature>
<proteinExistence type="predicted"/>
<protein>
    <submittedName>
        <fullName evidence="3">Uncharacterized protein</fullName>
    </submittedName>
</protein>
<dbReference type="Proteomes" id="UP001596241">
    <property type="component" value="Unassembled WGS sequence"/>
</dbReference>
<feature type="compositionally biased region" description="Pro residues" evidence="1">
    <location>
        <begin position="219"/>
        <end position="231"/>
    </location>
</feature>
<feature type="compositionally biased region" description="Pro residues" evidence="1">
    <location>
        <begin position="99"/>
        <end position="111"/>
    </location>
</feature>
<feature type="region of interest" description="Disordered" evidence="1">
    <location>
        <begin position="181"/>
        <end position="252"/>
    </location>
</feature>
<keyword evidence="2" id="KW-0472">Membrane</keyword>
<accession>A0ABW1FM30</accession>
<dbReference type="EMBL" id="JBHSPW010000010">
    <property type="protein sequence ID" value="MFC5895518.1"/>
    <property type="molecule type" value="Genomic_DNA"/>
</dbReference>
<feature type="compositionally biased region" description="Low complexity" evidence="1">
    <location>
        <begin position="232"/>
        <end position="244"/>
    </location>
</feature>
<organism evidence="3 4">
    <name type="scientific">Streptomyces ramulosus</name>
    <dbReference type="NCBI Taxonomy" id="47762"/>
    <lineage>
        <taxon>Bacteria</taxon>
        <taxon>Bacillati</taxon>
        <taxon>Actinomycetota</taxon>
        <taxon>Actinomycetes</taxon>
        <taxon>Kitasatosporales</taxon>
        <taxon>Streptomycetaceae</taxon>
        <taxon>Streptomyces</taxon>
    </lineage>
</organism>
<feature type="region of interest" description="Disordered" evidence="1">
    <location>
        <begin position="95"/>
        <end position="121"/>
    </location>
</feature>
<reference evidence="4" key="1">
    <citation type="journal article" date="2019" name="Int. J. Syst. Evol. Microbiol.">
        <title>The Global Catalogue of Microorganisms (GCM) 10K type strain sequencing project: providing services to taxonomists for standard genome sequencing and annotation.</title>
        <authorList>
            <consortium name="The Broad Institute Genomics Platform"/>
            <consortium name="The Broad Institute Genome Sequencing Center for Infectious Disease"/>
            <person name="Wu L."/>
            <person name="Ma J."/>
        </authorList>
    </citation>
    <scope>NUCLEOTIDE SEQUENCE [LARGE SCALE GENOMIC DNA]</scope>
    <source>
        <strain evidence="4">CGMCC 1.15809</strain>
    </source>
</reference>
<comment type="caution">
    <text evidence="3">The sequence shown here is derived from an EMBL/GenBank/DDBJ whole genome shotgun (WGS) entry which is preliminary data.</text>
</comment>
<dbReference type="RefSeq" id="WP_345092277.1">
    <property type="nucleotide sequence ID" value="NZ_BAAAWG010000020.1"/>
</dbReference>